<dbReference type="InterPro" id="IPR012337">
    <property type="entry name" value="RNaseH-like_sf"/>
</dbReference>
<protein>
    <recommendedName>
        <fullName evidence="1">Gfd2/YDR514C-like C-terminal domain-containing protein</fullName>
    </recommendedName>
</protein>
<dbReference type="InterPro" id="IPR048519">
    <property type="entry name" value="Gfd2/YDR514C-like_C"/>
</dbReference>
<gene>
    <name evidence="2" type="ORF">SNOG_12458</name>
</gene>
<dbReference type="GeneID" id="5979590"/>
<dbReference type="InParanoid" id="Q0U706"/>
<proteinExistence type="predicted"/>
<dbReference type="Pfam" id="PF21762">
    <property type="entry name" value="DEDDh_C"/>
    <property type="match status" value="1"/>
</dbReference>
<dbReference type="AlphaFoldDB" id="Q0U706"/>
<organism evidence="2 3">
    <name type="scientific">Phaeosphaeria nodorum (strain SN15 / ATCC MYA-4574 / FGSC 10173)</name>
    <name type="common">Glume blotch fungus</name>
    <name type="synonym">Parastagonospora nodorum</name>
    <dbReference type="NCBI Taxonomy" id="321614"/>
    <lineage>
        <taxon>Eukaryota</taxon>
        <taxon>Fungi</taxon>
        <taxon>Dikarya</taxon>
        <taxon>Ascomycota</taxon>
        <taxon>Pezizomycotina</taxon>
        <taxon>Dothideomycetes</taxon>
        <taxon>Pleosporomycetidae</taxon>
        <taxon>Pleosporales</taxon>
        <taxon>Pleosporineae</taxon>
        <taxon>Phaeosphaeriaceae</taxon>
        <taxon>Parastagonospora</taxon>
    </lineage>
</organism>
<dbReference type="SUPFAM" id="SSF53098">
    <property type="entry name" value="Ribonuclease H-like"/>
    <property type="match status" value="1"/>
</dbReference>
<evidence type="ECO:0000259" key="1">
    <source>
        <dbReference type="Pfam" id="PF21762"/>
    </source>
</evidence>
<dbReference type="VEuPathDB" id="FungiDB:JI435_124580"/>
<evidence type="ECO:0000313" key="3">
    <source>
        <dbReference type="Proteomes" id="UP000001055"/>
    </source>
</evidence>
<dbReference type="STRING" id="321614.Q0U706"/>
<accession>Q0U706</accession>
<dbReference type="PANTHER" id="PTHR28083:SF1">
    <property type="entry name" value="GOOD FOR FULL DBP5 ACTIVITY PROTEIN 2"/>
    <property type="match status" value="1"/>
</dbReference>
<name>Q0U706_PHANO</name>
<dbReference type="EMBL" id="CH445346">
    <property type="protein sequence ID" value="EAT80271.2"/>
    <property type="molecule type" value="Genomic_DNA"/>
</dbReference>
<dbReference type="Proteomes" id="UP000001055">
    <property type="component" value="Unassembled WGS sequence"/>
</dbReference>
<feature type="domain" description="Gfd2/YDR514C-like C-terminal" evidence="1">
    <location>
        <begin position="86"/>
        <end position="272"/>
    </location>
</feature>
<reference evidence="3" key="1">
    <citation type="journal article" date="2007" name="Plant Cell">
        <title>Dothideomycete-plant interactions illuminated by genome sequencing and EST analysis of the wheat pathogen Stagonospora nodorum.</title>
        <authorList>
            <person name="Hane J.K."/>
            <person name="Lowe R.G."/>
            <person name="Solomon P.S."/>
            <person name="Tan K.C."/>
            <person name="Schoch C.L."/>
            <person name="Spatafora J.W."/>
            <person name="Crous P.W."/>
            <person name="Kodira C."/>
            <person name="Birren B.W."/>
            <person name="Galagan J.E."/>
            <person name="Torriani S.F."/>
            <person name="McDonald B.A."/>
            <person name="Oliver R.P."/>
        </authorList>
    </citation>
    <scope>NUCLEOTIDE SEQUENCE [LARGE SCALE GENOMIC DNA]</scope>
    <source>
        <strain evidence="3">SN15 / ATCC MYA-4574 / FGSC 10173</strain>
    </source>
</reference>
<dbReference type="RefSeq" id="XP_001802681.1">
    <property type="nucleotide sequence ID" value="XM_001802629.1"/>
</dbReference>
<sequence>MERFPLHKSDNHNISTLLTSWSATCNMVHIVRPPGFGMGDNNKLSPKELNSHLTRALADIDAADVVRHFVGFPLLGAPSVLNEAAVVCLDIEWWQHQPKPTTELGIAELLAKGMLPTAHAENILTGIQVAHARIMPHAHLLNTFKGSGDPEIFHFGTTKFVTAEEAKQVVIDTFVRPRLGGDKVGSLQPIILIGHAVENEFEHIQRAFGVDLRSYGTVVKVIDTQAMATKAGIAGPKGPNIGLRDLLTYFNVHIDNLHTAGNDAAGTLMAAVLLALKDGLYPVGKPPAVVKGRNIQEVVESVVSIGKSYPPPAWGREHFCTRCQRENHHRSDCFATVSCSICRDSGVVRLYNAHRTHMTANCLFAYQKLPDPGPMAQSKRFLPTRVRGVLKPR</sequence>
<dbReference type="InterPro" id="IPR040151">
    <property type="entry name" value="Gfd2/YDR514C-like"/>
</dbReference>
<dbReference type="KEGG" id="pno:SNOG_12458"/>
<dbReference type="PANTHER" id="PTHR28083">
    <property type="entry name" value="GOOD FOR FULL DBP5 ACTIVITY PROTEIN 2"/>
    <property type="match status" value="1"/>
</dbReference>
<evidence type="ECO:0000313" key="2">
    <source>
        <dbReference type="EMBL" id="EAT80271.2"/>
    </source>
</evidence>